<dbReference type="PANTHER" id="PTHR43798:SF33">
    <property type="entry name" value="HYDROLASE, PUTATIVE (AFU_ORTHOLOGUE AFUA_2G14860)-RELATED"/>
    <property type="match status" value="1"/>
</dbReference>
<dbReference type="Proteomes" id="UP000475385">
    <property type="component" value="Unassembled WGS sequence"/>
</dbReference>
<dbReference type="InterPro" id="IPR050266">
    <property type="entry name" value="AB_hydrolase_sf"/>
</dbReference>
<comment type="caution">
    <text evidence="2">The sequence shown here is derived from an EMBL/GenBank/DDBJ whole genome shotgun (WGS) entry which is preliminary data.</text>
</comment>
<keyword evidence="3" id="KW-1185">Reference proteome</keyword>
<dbReference type="SUPFAM" id="SSF53474">
    <property type="entry name" value="alpha/beta-Hydrolases"/>
    <property type="match status" value="1"/>
</dbReference>
<dbReference type="EMBL" id="JAAIKB010000002">
    <property type="protein sequence ID" value="NGM19709.1"/>
    <property type="molecule type" value="Genomic_DNA"/>
</dbReference>
<dbReference type="GO" id="GO:0016020">
    <property type="term" value="C:membrane"/>
    <property type="evidence" value="ECO:0007669"/>
    <property type="project" value="TreeGrafter"/>
</dbReference>
<reference evidence="2 3" key="2">
    <citation type="submission" date="2020-03" db="EMBL/GenBank/DDBJ databases">
        <title>Roseomonas stagni sp. nov., isolated from pond water in Japan.</title>
        <authorList>
            <person name="Furuhata K."/>
            <person name="Miyamoto H."/>
            <person name="Goto K."/>
        </authorList>
    </citation>
    <scope>NUCLEOTIDE SEQUENCE [LARGE SCALE GENOMIC DNA]</scope>
    <source>
        <strain evidence="2 3">PeD5</strain>
    </source>
</reference>
<name>A0A6M1LI73_9PROT</name>
<dbReference type="Gene3D" id="3.40.50.1820">
    <property type="entry name" value="alpha/beta hydrolase"/>
    <property type="match status" value="1"/>
</dbReference>
<evidence type="ECO:0000313" key="3">
    <source>
        <dbReference type="Proteomes" id="UP000475385"/>
    </source>
</evidence>
<dbReference type="PRINTS" id="PR00111">
    <property type="entry name" value="ABHYDROLASE"/>
</dbReference>
<sequence>MTMQRGMADGTSFLRCTGQGVPLVLLHGIGSRAESWAALIEALPAATPVIAWDAPGYAASRPVAPQAPAPANYSARLAGLLDALVLDRVVLVGHSLGALFAGAFAARHPGRVAAMALLSPALGYGVAAGQALPTGVQARIDELDRMGPAAFAAARAARLLARPAAQPDVLAGVQAAMAAVHPAGYAQAVRALGAGDLVADAARINAPCLVAVGAEDVVTPPANAEKLHAALRRPAGALRLVPDCGHALPQEAPAAAAALLEEILHVG</sequence>
<protein>
    <submittedName>
        <fullName evidence="2">Alpha/beta hydrolase</fullName>
    </submittedName>
</protein>
<feature type="domain" description="AB hydrolase-1" evidence="1">
    <location>
        <begin position="22"/>
        <end position="248"/>
    </location>
</feature>
<dbReference type="InterPro" id="IPR000073">
    <property type="entry name" value="AB_hydrolase_1"/>
</dbReference>
<dbReference type="PANTHER" id="PTHR43798">
    <property type="entry name" value="MONOACYLGLYCEROL LIPASE"/>
    <property type="match status" value="1"/>
</dbReference>
<evidence type="ECO:0000313" key="2">
    <source>
        <dbReference type="EMBL" id="NGM19709.1"/>
    </source>
</evidence>
<proteinExistence type="predicted"/>
<evidence type="ECO:0000259" key="1">
    <source>
        <dbReference type="Pfam" id="PF00561"/>
    </source>
</evidence>
<dbReference type="Pfam" id="PF00561">
    <property type="entry name" value="Abhydrolase_1"/>
    <property type="match status" value="1"/>
</dbReference>
<reference evidence="2 3" key="1">
    <citation type="submission" date="2020-02" db="EMBL/GenBank/DDBJ databases">
        <authorList>
            <person name="Kim H.M."/>
            <person name="Jeon C.O."/>
        </authorList>
    </citation>
    <scope>NUCLEOTIDE SEQUENCE [LARGE SCALE GENOMIC DNA]</scope>
    <source>
        <strain evidence="2 3">PeD5</strain>
    </source>
</reference>
<organism evidence="2 3">
    <name type="scientific">Falsiroseomonas algicola</name>
    <dbReference type="NCBI Taxonomy" id="2716930"/>
    <lineage>
        <taxon>Bacteria</taxon>
        <taxon>Pseudomonadati</taxon>
        <taxon>Pseudomonadota</taxon>
        <taxon>Alphaproteobacteria</taxon>
        <taxon>Acetobacterales</taxon>
        <taxon>Roseomonadaceae</taxon>
        <taxon>Falsiroseomonas</taxon>
    </lineage>
</organism>
<dbReference type="GO" id="GO:0016787">
    <property type="term" value="F:hydrolase activity"/>
    <property type="evidence" value="ECO:0007669"/>
    <property type="project" value="UniProtKB-KW"/>
</dbReference>
<dbReference type="InterPro" id="IPR029058">
    <property type="entry name" value="AB_hydrolase_fold"/>
</dbReference>
<dbReference type="RefSeq" id="WP_164693592.1">
    <property type="nucleotide sequence ID" value="NZ_JAAIKB010000002.1"/>
</dbReference>
<gene>
    <name evidence="2" type="ORF">G3576_06760</name>
</gene>
<keyword evidence="2" id="KW-0378">Hydrolase</keyword>
<accession>A0A6M1LI73</accession>
<dbReference type="AlphaFoldDB" id="A0A6M1LI73"/>